<proteinExistence type="inferred from homology"/>
<keyword evidence="2" id="KW-0121">Carboxypeptidase</keyword>
<accession>A0AAU9K7J8</accession>
<evidence type="ECO:0000256" key="6">
    <source>
        <dbReference type="SAM" id="SignalP"/>
    </source>
</evidence>
<feature type="chain" id="PRO_5043639268" description="Carboxypeptidase" evidence="6">
    <location>
        <begin position="18"/>
        <end position="432"/>
    </location>
</feature>
<dbReference type="AlphaFoldDB" id="A0AAU9K7J8"/>
<dbReference type="PRINTS" id="PR00724">
    <property type="entry name" value="CRBOXYPTASEC"/>
</dbReference>
<evidence type="ECO:0000256" key="1">
    <source>
        <dbReference type="ARBA" id="ARBA00009431"/>
    </source>
</evidence>
<evidence type="ECO:0000256" key="3">
    <source>
        <dbReference type="ARBA" id="ARBA00022670"/>
    </source>
</evidence>
<keyword evidence="4" id="KW-0378">Hydrolase</keyword>
<dbReference type="InterPro" id="IPR029058">
    <property type="entry name" value="AB_hydrolase_fold"/>
</dbReference>
<gene>
    <name evidence="7" type="ORF">BSTOLATCC_MIC53684</name>
</gene>
<name>A0AAU9K7J8_9CILI</name>
<evidence type="ECO:0000256" key="2">
    <source>
        <dbReference type="ARBA" id="ARBA00022645"/>
    </source>
</evidence>
<keyword evidence="8" id="KW-1185">Reference proteome</keyword>
<keyword evidence="3" id="KW-0645">Protease</keyword>
<reference evidence="7" key="1">
    <citation type="submission" date="2021-09" db="EMBL/GenBank/DDBJ databases">
        <authorList>
            <consortium name="AG Swart"/>
            <person name="Singh M."/>
            <person name="Singh A."/>
            <person name="Seah K."/>
            <person name="Emmerich C."/>
        </authorList>
    </citation>
    <scope>NUCLEOTIDE SEQUENCE</scope>
    <source>
        <strain evidence="7">ATCC30299</strain>
    </source>
</reference>
<comment type="caution">
    <text evidence="7">The sequence shown here is derived from an EMBL/GenBank/DDBJ whole genome shotgun (WGS) entry which is preliminary data.</text>
</comment>
<evidence type="ECO:0000313" key="8">
    <source>
        <dbReference type="Proteomes" id="UP001162131"/>
    </source>
</evidence>
<evidence type="ECO:0008006" key="9">
    <source>
        <dbReference type="Google" id="ProtNLM"/>
    </source>
</evidence>
<dbReference type="PANTHER" id="PTHR11802">
    <property type="entry name" value="SERINE PROTEASE FAMILY S10 SERINE CARBOXYPEPTIDASE"/>
    <property type="match status" value="1"/>
</dbReference>
<comment type="similarity">
    <text evidence="1">Belongs to the peptidase S10 family.</text>
</comment>
<dbReference type="EMBL" id="CAJZBQ010000053">
    <property type="protein sequence ID" value="CAG9331619.1"/>
    <property type="molecule type" value="Genomic_DNA"/>
</dbReference>
<keyword evidence="5" id="KW-0325">Glycoprotein</keyword>
<sequence>MGKLFILVTALIQLCFGYENLGDTDGTWSLLGFTGYAGEIVINNLTGSSLFYWLFQATQGNITSDKLPIILWLQGGQGCSGSTGMVFENIGPFGINNNTQPAINPYTWISNYHVIMVDFPIGAGYSIANSPSDMKNTTMASVAYLYNFLVKLSIKYPTWFNRDVYIFGESYSGHFIPGIAYTILMNNKSPNAQKVFSLKGIAIGDPWIEAYTQTQYYAEYAYSSGLIDLEEKGIIESYQQEIIVALNASDYNKANNADLYLEYELFAKYSGNADPFNVRYFYDNYNMGQVPAWMNLASTKSMLHAPLNVTWVSCNGTIGNAWTVDIMSSMANYLPYILDNIRVLIWNGQDDFDVTNIGTQALLAKLNWQNIKGFTSARKHIWKVNKEVAGYAISYNNLSFVLTLKAGHLFSHDQPQNAKDLVIRFINNQGFN</sequence>
<feature type="signal peptide" evidence="6">
    <location>
        <begin position="1"/>
        <end position="17"/>
    </location>
</feature>
<evidence type="ECO:0000256" key="5">
    <source>
        <dbReference type="ARBA" id="ARBA00023180"/>
    </source>
</evidence>
<organism evidence="7 8">
    <name type="scientific">Blepharisma stoltei</name>
    <dbReference type="NCBI Taxonomy" id="1481888"/>
    <lineage>
        <taxon>Eukaryota</taxon>
        <taxon>Sar</taxon>
        <taxon>Alveolata</taxon>
        <taxon>Ciliophora</taxon>
        <taxon>Postciliodesmatophora</taxon>
        <taxon>Heterotrichea</taxon>
        <taxon>Heterotrichida</taxon>
        <taxon>Blepharismidae</taxon>
        <taxon>Blepharisma</taxon>
    </lineage>
</organism>
<dbReference type="Gene3D" id="3.40.50.1820">
    <property type="entry name" value="alpha/beta hydrolase"/>
    <property type="match status" value="1"/>
</dbReference>
<protein>
    <recommendedName>
        <fullName evidence="9">Carboxypeptidase</fullName>
    </recommendedName>
</protein>
<dbReference type="Pfam" id="PF00450">
    <property type="entry name" value="Peptidase_S10"/>
    <property type="match status" value="1"/>
</dbReference>
<evidence type="ECO:0000256" key="4">
    <source>
        <dbReference type="ARBA" id="ARBA00022801"/>
    </source>
</evidence>
<dbReference type="SUPFAM" id="SSF53474">
    <property type="entry name" value="alpha/beta-Hydrolases"/>
    <property type="match status" value="1"/>
</dbReference>
<dbReference type="GO" id="GO:0004185">
    <property type="term" value="F:serine-type carboxypeptidase activity"/>
    <property type="evidence" value="ECO:0007669"/>
    <property type="project" value="InterPro"/>
</dbReference>
<keyword evidence="6" id="KW-0732">Signal</keyword>
<dbReference type="Proteomes" id="UP001162131">
    <property type="component" value="Unassembled WGS sequence"/>
</dbReference>
<dbReference type="PANTHER" id="PTHR11802:SF113">
    <property type="entry name" value="SERINE CARBOXYPEPTIDASE CTSA-4.1"/>
    <property type="match status" value="1"/>
</dbReference>
<dbReference type="InterPro" id="IPR001563">
    <property type="entry name" value="Peptidase_S10"/>
</dbReference>
<evidence type="ECO:0000313" key="7">
    <source>
        <dbReference type="EMBL" id="CAG9331619.1"/>
    </source>
</evidence>
<dbReference type="GO" id="GO:0006508">
    <property type="term" value="P:proteolysis"/>
    <property type="evidence" value="ECO:0007669"/>
    <property type="project" value="UniProtKB-KW"/>
</dbReference>